<keyword evidence="3" id="KW-1185">Reference proteome</keyword>
<dbReference type="RefSeq" id="WP_380826696.1">
    <property type="nucleotide sequence ID" value="NZ_JBHTCG010000007.1"/>
</dbReference>
<evidence type="ECO:0000313" key="2">
    <source>
        <dbReference type="EMBL" id="MFC7383250.1"/>
    </source>
</evidence>
<feature type="transmembrane region" description="Helical" evidence="1">
    <location>
        <begin position="75"/>
        <end position="95"/>
    </location>
</feature>
<proteinExistence type="predicted"/>
<keyword evidence="1" id="KW-1133">Transmembrane helix</keyword>
<dbReference type="EMBL" id="JBHTCG010000007">
    <property type="protein sequence ID" value="MFC7383250.1"/>
    <property type="molecule type" value="Genomic_DNA"/>
</dbReference>
<feature type="transmembrane region" description="Helical" evidence="1">
    <location>
        <begin position="20"/>
        <end position="44"/>
    </location>
</feature>
<feature type="transmembrane region" description="Helical" evidence="1">
    <location>
        <begin position="198"/>
        <end position="220"/>
    </location>
</feature>
<comment type="caution">
    <text evidence="2">The sequence shown here is derived from an EMBL/GenBank/DDBJ whole genome shotgun (WGS) entry which is preliminary data.</text>
</comment>
<gene>
    <name evidence="2" type="ORF">ACFQSB_13600</name>
</gene>
<name>A0ABW2P5H4_9ACTN</name>
<protein>
    <recommendedName>
        <fullName evidence="4">DUF3592 domain-containing protein</fullName>
    </recommendedName>
</protein>
<feature type="transmembrane region" description="Helical" evidence="1">
    <location>
        <begin position="50"/>
        <end position="70"/>
    </location>
</feature>
<evidence type="ECO:0000313" key="3">
    <source>
        <dbReference type="Proteomes" id="UP001596496"/>
    </source>
</evidence>
<evidence type="ECO:0000256" key="1">
    <source>
        <dbReference type="SAM" id="Phobius"/>
    </source>
</evidence>
<reference evidence="3" key="1">
    <citation type="journal article" date="2019" name="Int. J. Syst. Evol. Microbiol.">
        <title>The Global Catalogue of Microorganisms (GCM) 10K type strain sequencing project: providing services to taxonomists for standard genome sequencing and annotation.</title>
        <authorList>
            <consortium name="The Broad Institute Genomics Platform"/>
            <consortium name="The Broad Institute Genome Sequencing Center for Infectious Disease"/>
            <person name="Wu L."/>
            <person name="Ma J."/>
        </authorList>
    </citation>
    <scope>NUCLEOTIDE SEQUENCE [LARGE SCALE GENOMIC DNA]</scope>
    <source>
        <strain evidence="3">CECT 7649</strain>
    </source>
</reference>
<organism evidence="2 3">
    <name type="scientific">Sphaerisporangium rhizosphaerae</name>
    <dbReference type="NCBI Taxonomy" id="2269375"/>
    <lineage>
        <taxon>Bacteria</taxon>
        <taxon>Bacillati</taxon>
        <taxon>Actinomycetota</taxon>
        <taxon>Actinomycetes</taxon>
        <taxon>Streptosporangiales</taxon>
        <taxon>Streptosporangiaceae</taxon>
        <taxon>Sphaerisporangium</taxon>
    </lineage>
</organism>
<keyword evidence="1" id="KW-0812">Transmembrane</keyword>
<dbReference type="Proteomes" id="UP001596496">
    <property type="component" value="Unassembled WGS sequence"/>
</dbReference>
<sequence>MIISNGMAYWGRYDGRARRFLRLTGAAALAIGLGVANGFLAAYGPTGWPAVLLAIAGFFVSMAPVAVVFFGMGTLLCLPVALLLAMSVWSAQGAVTDVVRADRGRVSDCTVLSERSESRTVSDYHPGTGPNDPGSWDTHTEVTYHYRLSCGGNGPGTMETGSSVAKPGSVIAVSWDPTGRLKPVPAREVSSSEEVRSAAMTAGAAELLLLADLFIGRGWLRRLRRRSRPIHRPPD</sequence>
<accession>A0ABW2P5H4</accession>
<evidence type="ECO:0008006" key="4">
    <source>
        <dbReference type="Google" id="ProtNLM"/>
    </source>
</evidence>
<keyword evidence="1" id="KW-0472">Membrane</keyword>